<protein>
    <submittedName>
        <fullName evidence="2">Sulfatase-like hydrolase/transferase</fullName>
    </submittedName>
</protein>
<evidence type="ECO:0000259" key="1">
    <source>
        <dbReference type="Pfam" id="PF00884"/>
    </source>
</evidence>
<dbReference type="InterPro" id="IPR000917">
    <property type="entry name" value="Sulfatase_N"/>
</dbReference>
<gene>
    <name evidence="2" type="ORF">OS889_07315</name>
</gene>
<dbReference type="InterPro" id="IPR052701">
    <property type="entry name" value="GAG_Ulvan_Degrading_Sulfatases"/>
</dbReference>
<dbReference type="Pfam" id="PF00884">
    <property type="entry name" value="Sulfatase"/>
    <property type="match status" value="1"/>
</dbReference>
<dbReference type="SUPFAM" id="SSF53649">
    <property type="entry name" value="Alkaline phosphatase-like"/>
    <property type="match status" value="1"/>
</dbReference>
<keyword evidence="3" id="KW-1185">Reference proteome</keyword>
<dbReference type="PANTHER" id="PTHR43751">
    <property type="entry name" value="SULFATASE"/>
    <property type="match status" value="1"/>
</dbReference>
<comment type="caution">
    <text evidence="2">The sequence shown here is derived from an EMBL/GenBank/DDBJ whole genome shotgun (WGS) entry which is preliminary data.</text>
</comment>
<evidence type="ECO:0000313" key="3">
    <source>
        <dbReference type="Proteomes" id="UP001570511"/>
    </source>
</evidence>
<organism evidence="2 3">
    <name type="scientific">Halobellus rubicundus</name>
    <dbReference type="NCBI Taxonomy" id="2996466"/>
    <lineage>
        <taxon>Archaea</taxon>
        <taxon>Methanobacteriati</taxon>
        <taxon>Methanobacteriota</taxon>
        <taxon>Stenosarchaea group</taxon>
        <taxon>Halobacteria</taxon>
        <taxon>Halobacteriales</taxon>
        <taxon>Haloferacaceae</taxon>
        <taxon>Halobellus</taxon>
    </lineage>
</organism>
<dbReference type="RefSeq" id="WP_372388593.1">
    <property type="nucleotide sequence ID" value="NZ_JBGNYA010000001.1"/>
</dbReference>
<dbReference type="Proteomes" id="UP001570511">
    <property type="component" value="Unassembled WGS sequence"/>
</dbReference>
<evidence type="ECO:0000313" key="2">
    <source>
        <dbReference type="EMBL" id="MFA1610807.1"/>
    </source>
</evidence>
<reference evidence="2 3" key="1">
    <citation type="submission" date="2024-08" db="EMBL/GenBank/DDBJ databases">
        <title>Halobellus sp. MBLA0158 whole genome sequence.</title>
        <authorList>
            <person name="Hwang C.Y."/>
            <person name="Cho E.-S."/>
            <person name="Seo M.-J."/>
        </authorList>
    </citation>
    <scope>NUCLEOTIDE SEQUENCE [LARGE SCALE GENOMIC DNA]</scope>
    <source>
        <strain evidence="2 3">MBLA0158</strain>
    </source>
</reference>
<feature type="domain" description="Sulfatase N-terminal" evidence="1">
    <location>
        <begin position="4"/>
        <end position="298"/>
    </location>
</feature>
<name>A0ABD5MA84_9EURY</name>
<sequence>MTQRNIVLVTYDSLRADHCGHLGYDRDTTPHLDRMAADGMAFPNAIAPASRTNPSMAGTFTGEPMVARARVADPSHSRRHLARHGTLAEELSAQGYTTGAFNPNAYASRHYGFDRGFDHFEDFLFSTEWYQEIFQNHLSESTLYTLVRNFRNYLRREEAFKTWDRYIDQIEEWVTSQSEPFFLWIFSLDTHFPHLTPQEHRKWSSLFQQYYYNWRCNQLIDEMEPDLSEKEIQKIIDIYDDSIRFGDVLLYELQERLAEYDPVFIAFGDHGEAFGERDIYGHFYPSLYEENVHVPLVASEPLECDGDPSRPISLTQIPKIVKHFTDQETRPQLGTWTVATDYDGRNDRNLIAVRTKNTKQIASWKNGELTSTETYALDGQIEGTPLSEDSELHDTLRPIVQRRYNHEAEILSIRSSVTEFV</sequence>
<dbReference type="AlphaFoldDB" id="A0ABD5MA84"/>
<dbReference type="PANTHER" id="PTHR43751:SF3">
    <property type="entry name" value="SULFATASE N-TERMINAL DOMAIN-CONTAINING PROTEIN"/>
    <property type="match status" value="1"/>
</dbReference>
<proteinExistence type="predicted"/>
<dbReference type="InterPro" id="IPR017850">
    <property type="entry name" value="Alkaline_phosphatase_core_sf"/>
</dbReference>
<dbReference type="Gene3D" id="3.40.720.10">
    <property type="entry name" value="Alkaline Phosphatase, subunit A"/>
    <property type="match status" value="1"/>
</dbReference>
<dbReference type="EMBL" id="JBGNYA010000001">
    <property type="protein sequence ID" value="MFA1610807.1"/>
    <property type="molecule type" value="Genomic_DNA"/>
</dbReference>
<accession>A0ABD5MA84</accession>